<dbReference type="InterPro" id="IPR001962">
    <property type="entry name" value="Asn_synthase"/>
</dbReference>
<gene>
    <name evidence="6" type="ORF">COS30_01065</name>
</gene>
<proteinExistence type="predicted"/>
<dbReference type="AlphaFoldDB" id="A0A2M7D6H2"/>
<dbReference type="GO" id="GO:0006529">
    <property type="term" value="P:asparagine biosynthetic process"/>
    <property type="evidence" value="ECO:0007669"/>
    <property type="project" value="InterPro"/>
</dbReference>
<evidence type="ECO:0000256" key="2">
    <source>
        <dbReference type="ARBA" id="ARBA00012737"/>
    </source>
</evidence>
<dbReference type="InterPro" id="IPR051786">
    <property type="entry name" value="ASN_synthetase/amidase"/>
</dbReference>
<accession>A0A2M7D6H2</accession>
<protein>
    <recommendedName>
        <fullName evidence="2">asparagine synthase (glutamine-hydrolyzing)</fullName>
        <ecNumber evidence="2">6.3.5.4</ecNumber>
    </recommendedName>
</protein>
<reference evidence="7" key="1">
    <citation type="submission" date="2017-09" db="EMBL/GenBank/DDBJ databases">
        <title>Depth-based differentiation of microbial function through sediment-hosted aquifers and enrichment of novel symbionts in the deep terrestrial subsurface.</title>
        <authorList>
            <person name="Probst A.J."/>
            <person name="Ladd B."/>
            <person name="Jarett J.K."/>
            <person name="Geller-Mcgrath D.E."/>
            <person name="Sieber C.M.K."/>
            <person name="Emerson J.B."/>
            <person name="Anantharaman K."/>
            <person name="Thomas B.C."/>
            <person name="Malmstrom R."/>
            <person name="Stieglmeier M."/>
            <person name="Klingl A."/>
            <person name="Woyke T."/>
            <person name="Ryan C.M."/>
            <person name="Banfield J.F."/>
        </authorList>
    </citation>
    <scope>NUCLEOTIDE SEQUENCE [LARGE SCALE GENOMIC DNA]</scope>
</reference>
<dbReference type="EMBL" id="PEUE01000028">
    <property type="protein sequence ID" value="PIV38628.1"/>
    <property type="molecule type" value="Genomic_DNA"/>
</dbReference>
<dbReference type="Gene3D" id="3.40.50.620">
    <property type="entry name" value="HUPs"/>
    <property type="match status" value="1"/>
</dbReference>
<comment type="caution">
    <text evidence="6">The sequence shown here is derived from an EMBL/GenBank/DDBJ whole genome shotgun (WGS) entry which is preliminary data.</text>
</comment>
<evidence type="ECO:0000256" key="1">
    <source>
        <dbReference type="ARBA" id="ARBA00005187"/>
    </source>
</evidence>
<evidence type="ECO:0000313" key="7">
    <source>
        <dbReference type="Proteomes" id="UP000229247"/>
    </source>
</evidence>
<evidence type="ECO:0000259" key="5">
    <source>
        <dbReference type="Pfam" id="PF00733"/>
    </source>
</evidence>
<sequence length="304" mass="34758">MEYSKEQISVEKPEKHKEQKDAVVSTENQQEFFERLERTNILPAEKREWSLDELKQNLDRTFCDCGQIALAKNKGKIFLTLSGGLDSTLALAFLRKNFPENEIVTFAMGGSVNHPDVLHARLAAEKFGSNHHEFIPEPGEIQEALAEHKSKFQEDDLEKVTKTGSVDVTLLYKYLSKFHPNVLLACDGIDELMGGYWDHRKRVSEDGKTVSEDERKQLFLRYWQELVPHHLSPLIKIGDNFGIGFLFPYLDQKIIESVSGIPLKDRTSKEVSKKPLREIAQELGVPKEIIDRPKRGQVGMLDIK</sequence>
<dbReference type="Pfam" id="PF00733">
    <property type="entry name" value="Asn_synthase"/>
    <property type="match status" value="1"/>
</dbReference>
<comment type="catalytic activity">
    <reaction evidence="3">
        <text>L-aspartate + L-glutamine + ATP + H2O = L-asparagine + L-glutamate + AMP + diphosphate + H(+)</text>
        <dbReference type="Rhea" id="RHEA:12228"/>
        <dbReference type="ChEBI" id="CHEBI:15377"/>
        <dbReference type="ChEBI" id="CHEBI:15378"/>
        <dbReference type="ChEBI" id="CHEBI:29985"/>
        <dbReference type="ChEBI" id="CHEBI:29991"/>
        <dbReference type="ChEBI" id="CHEBI:30616"/>
        <dbReference type="ChEBI" id="CHEBI:33019"/>
        <dbReference type="ChEBI" id="CHEBI:58048"/>
        <dbReference type="ChEBI" id="CHEBI:58359"/>
        <dbReference type="ChEBI" id="CHEBI:456215"/>
        <dbReference type="EC" id="6.3.5.4"/>
    </reaction>
</comment>
<organism evidence="6 7">
    <name type="scientific">Candidatus Portnoybacteria bacterium CG02_land_8_20_14_3_00_45_8</name>
    <dbReference type="NCBI Taxonomy" id="1974807"/>
    <lineage>
        <taxon>Bacteria</taxon>
        <taxon>Candidatus Portnoyibacteriota</taxon>
    </lineage>
</organism>
<dbReference type="PANTHER" id="PTHR43284">
    <property type="entry name" value="ASPARAGINE SYNTHETASE (GLUTAMINE-HYDROLYZING)"/>
    <property type="match status" value="1"/>
</dbReference>
<dbReference type="PANTHER" id="PTHR43284:SF1">
    <property type="entry name" value="ASPARAGINE SYNTHETASE"/>
    <property type="match status" value="1"/>
</dbReference>
<feature type="region of interest" description="Disordered" evidence="4">
    <location>
        <begin position="1"/>
        <end position="25"/>
    </location>
</feature>
<feature type="compositionally biased region" description="Basic and acidic residues" evidence="4">
    <location>
        <begin position="1"/>
        <end position="21"/>
    </location>
</feature>
<dbReference type="EC" id="6.3.5.4" evidence="2"/>
<dbReference type="InterPro" id="IPR014729">
    <property type="entry name" value="Rossmann-like_a/b/a_fold"/>
</dbReference>
<evidence type="ECO:0000256" key="3">
    <source>
        <dbReference type="ARBA" id="ARBA00048741"/>
    </source>
</evidence>
<dbReference type="SUPFAM" id="SSF52402">
    <property type="entry name" value="Adenine nucleotide alpha hydrolases-like"/>
    <property type="match status" value="1"/>
</dbReference>
<evidence type="ECO:0000256" key="4">
    <source>
        <dbReference type="SAM" id="MobiDB-lite"/>
    </source>
</evidence>
<dbReference type="GO" id="GO:0004066">
    <property type="term" value="F:asparagine synthase (glutamine-hydrolyzing) activity"/>
    <property type="evidence" value="ECO:0007669"/>
    <property type="project" value="UniProtKB-EC"/>
</dbReference>
<comment type="pathway">
    <text evidence="1">Amino-acid biosynthesis; L-asparagine biosynthesis; L-asparagine from L-aspartate (L-Gln route): step 1/1.</text>
</comment>
<dbReference type="Proteomes" id="UP000229247">
    <property type="component" value="Unassembled WGS sequence"/>
</dbReference>
<name>A0A2M7D6H2_9BACT</name>
<feature type="domain" description="Asparagine synthetase" evidence="5">
    <location>
        <begin position="79"/>
        <end position="227"/>
    </location>
</feature>
<dbReference type="CDD" id="cd01991">
    <property type="entry name" value="Asn_synthase_B_C"/>
    <property type="match status" value="1"/>
</dbReference>
<evidence type="ECO:0000313" key="6">
    <source>
        <dbReference type="EMBL" id="PIV38628.1"/>
    </source>
</evidence>